<keyword evidence="1" id="KW-1133">Transmembrane helix</keyword>
<keyword evidence="3" id="KW-1185">Reference proteome</keyword>
<keyword evidence="1" id="KW-0812">Transmembrane</keyword>
<feature type="transmembrane region" description="Helical" evidence="1">
    <location>
        <begin position="193"/>
        <end position="210"/>
    </location>
</feature>
<feature type="transmembrane region" description="Helical" evidence="1">
    <location>
        <begin position="258"/>
        <end position="279"/>
    </location>
</feature>
<sequence>MSHEESPETTTTGQKLVLFKSPLIGRSDSGSSDNGLPVKQPTAPDMSLFGNRYDDDCPQFQKHEDASLLELFYDLFFAANYTVFSETQGVNSADRFKAYVGYFTVLWITWLTTGLYDVRFVTDSIFERVARGIHLGVMVGFAVVAPKFKPEDQDMRTMRTFSIILTVSRLALAIEYASILWHIRKFKKQALPMLLQIGLNFVLAMIYLGTTFRFTNHNSNVYITWYILAGLEVVLTFVLAYIFPVLSFQGTHLMKRMGLLTVIIVGDGIITICKSVVTIVENPDSWNAETVGVVLASATTIYVVFLVYFDWMKNPYLPKFRQQLWTIIHYPLHLALCLFIQGFTQLVIWTKVFNVMKTIDPMAGINEDDYDIKDESEVTTKIIRDIFAKIVQNFFNLFTPQYLATQEAVTESLDQLSTVNDTFWVPFFDYAVTGQGEDKLNATELEITTEALQGLGNAMKHALLEKFKISLVKEVEDYNTAHNITDMTGTELEADLARRLNDRFHLIFNYTYIAAGVSLIIMVGLAAMSRTTRWSKWAIVRHTIFVLLGIGTSLVAVVKYNDERAAKYQTSGWMIPVITLVWVVVLVLTHLRNPPPLFFKGSKSFWSKNNDSQTYSHVMPSEQQTAYKGAPNTQVTSAV</sequence>
<feature type="transmembrane region" description="Helical" evidence="1">
    <location>
        <begin position="330"/>
        <end position="349"/>
    </location>
</feature>
<feature type="transmembrane region" description="Helical" evidence="1">
    <location>
        <begin position="539"/>
        <end position="560"/>
    </location>
</feature>
<organism evidence="2 3">
    <name type="scientific">Fusarium irregulare</name>
    <dbReference type="NCBI Taxonomy" id="2494466"/>
    <lineage>
        <taxon>Eukaryota</taxon>
        <taxon>Fungi</taxon>
        <taxon>Dikarya</taxon>
        <taxon>Ascomycota</taxon>
        <taxon>Pezizomycotina</taxon>
        <taxon>Sordariomycetes</taxon>
        <taxon>Hypocreomycetidae</taxon>
        <taxon>Hypocreales</taxon>
        <taxon>Nectriaceae</taxon>
        <taxon>Fusarium</taxon>
        <taxon>Fusarium incarnatum-equiseti species complex</taxon>
    </lineage>
</organism>
<evidence type="ECO:0000256" key="1">
    <source>
        <dbReference type="SAM" id="Phobius"/>
    </source>
</evidence>
<feature type="transmembrane region" description="Helical" evidence="1">
    <location>
        <begin position="572"/>
        <end position="591"/>
    </location>
</feature>
<evidence type="ECO:0000313" key="2">
    <source>
        <dbReference type="EMBL" id="KAJ4020724.1"/>
    </source>
</evidence>
<gene>
    <name evidence="2" type="ORF">NW766_002217</name>
</gene>
<name>A0A9W8PYN3_9HYPO</name>
<proteinExistence type="predicted"/>
<dbReference type="PANTHER" id="PTHR42101">
    <property type="entry name" value="CHROMOSOME 16, WHOLE GENOME SHOTGUN SEQUENCE"/>
    <property type="match status" value="1"/>
</dbReference>
<protein>
    <submittedName>
        <fullName evidence="2">Uncharacterized protein</fullName>
    </submittedName>
</protein>
<dbReference type="Proteomes" id="UP001152130">
    <property type="component" value="Unassembled WGS sequence"/>
</dbReference>
<feature type="transmembrane region" description="Helical" evidence="1">
    <location>
        <begin position="507"/>
        <end position="527"/>
    </location>
</feature>
<dbReference type="Pfam" id="PF06772">
    <property type="entry name" value="LtrA"/>
    <property type="match status" value="1"/>
</dbReference>
<dbReference type="InterPro" id="IPR010640">
    <property type="entry name" value="Low_temperature_requirement_A"/>
</dbReference>
<dbReference type="EMBL" id="JAPDHF010000003">
    <property type="protein sequence ID" value="KAJ4020724.1"/>
    <property type="molecule type" value="Genomic_DNA"/>
</dbReference>
<feature type="transmembrane region" description="Helical" evidence="1">
    <location>
        <begin position="291"/>
        <end position="309"/>
    </location>
</feature>
<feature type="transmembrane region" description="Helical" evidence="1">
    <location>
        <begin position="99"/>
        <end position="117"/>
    </location>
</feature>
<feature type="transmembrane region" description="Helical" evidence="1">
    <location>
        <begin position="222"/>
        <end position="246"/>
    </location>
</feature>
<reference evidence="2" key="1">
    <citation type="submission" date="2022-10" db="EMBL/GenBank/DDBJ databases">
        <title>Fusarium specimens isolated from Avocado Roots.</title>
        <authorList>
            <person name="Stajich J."/>
            <person name="Roper C."/>
            <person name="Heimlech-Rivalta G."/>
        </authorList>
    </citation>
    <scope>NUCLEOTIDE SEQUENCE</scope>
    <source>
        <strain evidence="2">CF00143</strain>
    </source>
</reference>
<feature type="transmembrane region" description="Helical" evidence="1">
    <location>
        <begin position="160"/>
        <end position="181"/>
    </location>
</feature>
<feature type="transmembrane region" description="Helical" evidence="1">
    <location>
        <begin position="129"/>
        <end position="148"/>
    </location>
</feature>
<comment type="caution">
    <text evidence="2">The sequence shown here is derived from an EMBL/GenBank/DDBJ whole genome shotgun (WGS) entry which is preliminary data.</text>
</comment>
<dbReference type="AlphaFoldDB" id="A0A9W8PYN3"/>
<accession>A0A9W8PYN3</accession>
<dbReference type="OrthoDB" id="3177213at2759"/>
<evidence type="ECO:0000313" key="3">
    <source>
        <dbReference type="Proteomes" id="UP001152130"/>
    </source>
</evidence>
<dbReference type="PANTHER" id="PTHR42101:SF1">
    <property type="entry name" value="LOW TEMPERATURE REQUIREMENT A"/>
    <property type="match status" value="1"/>
</dbReference>
<keyword evidence="1" id="KW-0472">Membrane</keyword>